<name>A0A383F3M2_9ZZZZ</name>
<dbReference type="InterPro" id="IPR003673">
    <property type="entry name" value="CoA-Trfase_fam_III"/>
</dbReference>
<dbReference type="SUPFAM" id="SSF89796">
    <property type="entry name" value="CoA-transferase family III (CaiB/BaiF)"/>
    <property type="match status" value="1"/>
</dbReference>
<dbReference type="InterPro" id="IPR023606">
    <property type="entry name" value="CoA-Trfase_III_dom_1_sf"/>
</dbReference>
<evidence type="ECO:0008006" key="3">
    <source>
        <dbReference type="Google" id="ProtNLM"/>
    </source>
</evidence>
<protein>
    <recommendedName>
        <fullName evidence="3">CoA transferase</fullName>
    </recommendedName>
</protein>
<organism evidence="2">
    <name type="scientific">marine metagenome</name>
    <dbReference type="NCBI Taxonomy" id="408172"/>
    <lineage>
        <taxon>unclassified sequences</taxon>
        <taxon>metagenomes</taxon>
        <taxon>ecological metagenomes</taxon>
    </lineage>
</organism>
<dbReference type="Gene3D" id="3.40.50.10540">
    <property type="entry name" value="Crotonobetainyl-coa:carnitine coa-transferase, domain 1"/>
    <property type="match status" value="1"/>
</dbReference>
<dbReference type="PANTHER" id="PTHR48207">
    <property type="entry name" value="SUCCINATE--HYDROXYMETHYLGLUTARATE COA-TRANSFERASE"/>
    <property type="match status" value="1"/>
</dbReference>
<reference evidence="2" key="1">
    <citation type="submission" date="2018-05" db="EMBL/GenBank/DDBJ databases">
        <authorList>
            <person name="Lanie J.A."/>
            <person name="Ng W.-L."/>
            <person name="Kazmierczak K.M."/>
            <person name="Andrzejewski T.M."/>
            <person name="Davidsen T.M."/>
            <person name="Wayne K.J."/>
            <person name="Tettelin H."/>
            <person name="Glass J.I."/>
            <person name="Rusch D."/>
            <person name="Podicherti R."/>
            <person name="Tsui H.-C.T."/>
            <person name="Winkler M.E."/>
        </authorList>
    </citation>
    <scope>NUCLEOTIDE SEQUENCE</scope>
</reference>
<dbReference type="GO" id="GO:0008410">
    <property type="term" value="F:CoA-transferase activity"/>
    <property type="evidence" value="ECO:0007669"/>
    <property type="project" value="TreeGrafter"/>
</dbReference>
<evidence type="ECO:0000256" key="1">
    <source>
        <dbReference type="ARBA" id="ARBA00022679"/>
    </source>
</evidence>
<dbReference type="Pfam" id="PF02515">
    <property type="entry name" value="CoA_transf_3"/>
    <property type="match status" value="1"/>
</dbReference>
<gene>
    <name evidence="2" type="ORF">METZ01_LOCUS516636</name>
</gene>
<accession>A0A383F3M2</accession>
<dbReference type="InterPro" id="IPR050483">
    <property type="entry name" value="CoA-transferase_III_domain"/>
</dbReference>
<keyword evidence="1" id="KW-0808">Transferase</keyword>
<proteinExistence type="predicted"/>
<sequence>MLLAQHGAEVIKVEPLQGDWARALGTPVSDHTEFSFIGSLGKRSLALDLKSNEAPKIIDALVANA</sequence>
<dbReference type="EMBL" id="UINC01231305">
    <property type="protein sequence ID" value="SVE63782.1"/>
    <property type="molecule type" value="Genomic_DNA"/>
</dbReference>
<dbReference type="PANTHER" id="PTHR48207:SF3">
    <property type="entry name" value="SUCCINATE--HYDROXYMETHYLGLUTARATE COA-TRANSFERASE"/>
    <property type="match status" value="1"/>
</dbReference>
<feature type="non-terminal residue" evidence="2">
    <location>
        <position position="65"/>
    </location>
</feature>
<evidence type="ECO:0000313" key="2">
    <source>
        <dbReference type="EMBL" id="SVE63782.1"/>
    </source>
</evidence>
<dbReference type="AlphaFoldDB" id="A0A383F3M2"/>